<feature type="domain" description="Htaa" evidence="1">
    <location>
        <begin position="9"/>
        <end position="157"/>
    </location>
</feature>
<dbReference type="Proteomes" id="UP000467240">
    <property type="component" value="Unassembled WGS sequence"/>
</dbReference>
<dbReference type="InterPro" id="IPR007331">
    <property type="entry name" value="Htaa"/>
</dbReference>
<reference evidence="2 3" key="1">
    <citation type="submission" date="2019-09" db="EMBL/GenBank/DDBJ databases">
        <title>Phylogeny of genus Pseudoclavibacter and closely related genus.</title>
        <authorList>
            <person name="Li Y."/>
        </authorList>
    </citation>
    <scope>NUCLEOTIDE SEQUENCE [LARGE SCALE GENOMIC DNA]</scope>
    <source>
        <strain evidence="2 3">DSM 23821</strain>
    </source>
</reference>
<proteinExistence type="predicted"/>
<dbReference type="Pfam" id="PF04213">
    <property type="entry name" value="HtaA"/>
    <property type="match status" value="1"/>
</dbReference>
<evidence type="ECO:0000313" key="3">
    <source>
        <dbReference type="Proteomes" id="UP000467240"/>
    </source>
</evidence>
<comment type="caution">
    <text evidence="2">The sequence shown here is derived from an EMBL/GenBank/DDBJ whole genome shotgun (WGS) entry which is preliminary data.</text>
</comment>
<evidence type="ECO:0000313" key="2">
    <source>
        <dbReference type="EMBL" id="KAB1656318.1"/>
    </source>
</evidence>
<accession>A0A7J5BQK5</accession>
<dbReference type="EMBL" id="WBJZ01000012">
    <property type="protein sequence ID" value="KAB1656318.1"/>
    <property type="molecule type" value="Genomic_DNA"/>
</dbReference>
<dbReference type="AlphaFoldDB" id="A0A7J5BQK5"/>
<dbReference type="RefSeq" id="WP_158040844.1">
    <property type="nucleotide sequence ID" value="NZ_JACCFV010000001.1"/>
</dbReference>
<gene>
    <name evidence="2" type="ORF">F8O01_10640</name>
</gene>
<evidence type="ECO:0000259" key="1">
    <source>
        <dbReference type="Pfam" id="PF04213"/>
    </source>
</evidence>
<protein>
    <recommendedName>
        <fullName evidence="1">Htaa domain-containing protein</fullName>
    </recommendedName>
</protein>
<name>A0A7J5BQK5_9MICO</name>
<organism evidence="2 3">
    <name type="scientific">Pseudoclavibacter chungangensis</name>
    <dbReference type="NCBI Taxonomy" id="587635"/>
    <lineage>
        <taxon>Bacteria</taxon>
        <taxon>Bacillati</taxon>
        <taxon>Actinomycetota</taxon>
        <taxon>Actinomycetes</taxon>
        <taxon>Micrococcales</taxon>
        <taxon>Microbacteriaceae</taxon>
        <taxon>Pseudoclavibacter</taxon>
    </lineage>
</organism>
<dbReference type="OrthoDB" id="7210788at2"/>
<keyword evidence="3" id="KW-1185">Reference proteome</keyword>
<sequence>MTNDIEGNGGLRWGVKDSFIDYVRRSGGSVEASEGVEASDDGFVFPRTADDAVLDPVSPTGVACFGGRLRFRAHAGHLDVVLGEPEVHFGDHGASLHVHDLHGDLVELATLQLGGAFRRDDGALDWVAVPVTLTSAGADTFGGAYPAYTEFEPLSLSLLPAAGDWRG</sequence>